<feature type="region of interest" description="Disordered" evidence="1">
    <location>
        <begin position="428"/>
        <end position="456"/>
    </location>
</feature>
<dbReference type="PROSITE" id="PS50948">
    <property type="entry name" value="PAN"/>
    <property type="match status" value="1"/>
</dbReference>
<proteinExistence type="predicted"/>
<feature type="region of interest" description="Disordered" evidence="1">
    <location>
        <begin position="305"/>
        <end position="360"/>
    </location>
</feature>
<feature type="domain" description="Apple" evidence="3">
    <location>
        <begin position="506"/>
        <end position="578"/>
    </location>
</feature>
<dbReference type="SUPFAM" id="SSF49899">
    <property type="entry name" value="Concanavalin A-like lectins/glucanases"/>
    <property type="match status" value="1"/>
</dbReference>
<keyword evidence="2" id="KW-0732">Signal</keyword>
<dbReference type="OrthoDB" id="6072319at2759"/>
<sequence>MTGICSVSGLLFLLTNLPFVVNRKNDWCVSKEDPDPFNFWKLEASKHDEEYNSSRTYAELHNVALVESDDSRFGVLSFNGSNDSYVYIDNINKSFSVGEYAMSWMMYIEPSETDTRSTILKYQNQNGTVPFHLELLSNGTLSCTMRDTNGNQYNATSRIKVTERKFIGVNFNFLWDKQFDFFHVYTDGDGKQIIDQESLTLNIVQFKLFLEDTTHVLIGSGFHGNISCIQFYNSSVIKSPLKGAPLLCDPVLTIDDSFGDYTIDVTVSAQTEALSTQVHSSTLTPEANYPKSQVLEAFTTQVHSSTLTPEANFPESQTTPSQTEALSTHVHSSTLTPETINPDAQTTPSQTEALTTQVHSSTLTPEAIYPESQTTHSQTEALTTQVHSSTLTPEANYPESQTSPLVTEVFTTQVHSSTLTPKAYYPEAQTTPSQTESLSTQVHSSTVTPEGKFPEAHTTPLLSKAVSTQIHTSSVTLEDKFSDAQTTPLITTLSSTVDNNVINERCVYFRRIANDTTIINHVRLQTATNLNDCAQLCWETTSCFQFSIGQEMTFTNCYIGDNTVITATLFGSCLYTLL</sequence>
<gene>
    <name evidence="4" type="ORF">MGAL_10B001847</name>
</gene>
<feature type="signal peptide" evidence="2">
    <location>
        <begin position="1"/>
        <end position="22"/>
    </location>
</feature>
<dbReference type="Proteomes" id="UP000596742">
    <property type="component" value="Unassembled WGS sequence"/>
</dbReference>
<protein>
    <recommendedName>
        <fullName evidence="3">Apple domain-containing protein</fullName>
    </recommendedName>
</protein>
<accession>A0A8B6GNF4</accession>
<evidence type="ECO:0000259" key="3">
    <source>
        <dbReference type="PROSITE" id="PS50948"/>
    </source>
</evidence>
<comment type="caution">
    <text evidence="4">The sequence shown here is derived from an EMBL/GenBank/DDBJ whole genome shotgun (WGS) entry which is preliminary data.</text>
</comment>
<dbReference type="InterPro" id="IPR013320">
    <property type="entry name" value="ConA-like_dom_sf"/>
</dbReference>
<keyword evidence="5" id="KW-1185">Reference proteome</keyword>
<evidence type="ECO:0000256" key="1">
    <source>
        <dbReference type="SAM" id="MobiDB-lite"/>
    </source>
</evidence>
<dbReference type="InterPro" id="IPR003609">
    <property type="entry name" value="Pan_app"/>
</dbReference>
<evidence type="ECO:0000256" key="2">
    <source>
        <dbReference type="SAM" id="SignalP"/>
    </source>
</evidence>
<evidence type="ECO:0000313" key="5">
    <source>
        <dbReference type="Proteomes" id="UP000596742"/>
    </source>
</evidence>
<dbReference type="Gene3D" id="2.60.120.200">
    <property type="match status" value="1"/>
</dbReference>
<feature type="chain" id="PRO_5032687191" description="Apple domain-containing protein" evidence="2">
    <location>
        <begin position="23"/>
        <end position="578"/>
    </location>
</feature>
<evidence type="ECO:0000313" key="4">
    <source>
        <dbReference type="EMBL" id="VDI66153.1"/>
    </source>
</evidence>
<reference evidence="4" key="1">
    <citation type="submission" date="2018-11" db="EMBL/GenBank/DDBJ databases">
        <authorList>
            <person name="Alioto T."/>
            <person name="Alioto T."/>
        </authorList>
    </citation>
    <scope>NUCLEOTIDE SEQUENCE</scope>
</reference>
<organism evidence="4 5">
    <name type="scientific">Mytilus galloprovincialis</name>
    <name type="common">Mediterranean mussel</name>
    <dbReference type="NCBI Taxonomy" id="29158"/>
    <lineage>
        <taxon>Eukaryota</taxon>
        <taxon>Metazoa</taxon>
        <taxon>Spiralia</taxon>
        <taxon>Lophotrochozoa</taxon>
        <taxon>Mollusca</taxon>
        <taxon>Bivalvia</taxon>
        <taxon>Autobranchia</taxon>
        <taxon>Pteriomorphia</taxon>
        <taxon>Mytilida</taxon>
        <taxon>Mytiloidea</taxon>
        <taxon>Mytilidae</taxon>
        <taxon>Mytilinae</taxon>
        <taxon>Mytilus</taxon>
    </lineage>
</organism>
<dbReference type="EMBL" id="UYJE01008681">
    <property type="protein sequence ID" value="VDI66153.1"/>
    <property type="molecule type" value="Genomic_DNA"/>
</dbReference>
<feature type="region of interest" description="Disordered" evidence="1">
    <location>
        <begin position="372"/>
        <end position="403"/>
    </location>
</feature>
<feature type="compositionally biased region" description="Polar residues" evidence="1">
    <location>
        <begin position="428"/>
        <end position="448"/>
    </location>
</feature>
<dbReference type="AlphaFoldDB" id="A0A8B6GNF4"/>
<name>A0A8B6GNF4_MYTGA</name>